<gene>
    <name evidence="2" type="ORF">AL536_18250</name>
</gene>
<reference evidence="3" key="1">
    <citation type="submission" date="2015-12" db="EMBL/GenBank/DDBJ databases">
        <title>FDA dAtabase for Regulatory Grade micrObial Sequences (FDA-ARGOS): Supporting development and validation of Infectious Disease Dx tests.</title>
        <authorList>
            <person name="Hoffmann M."/>
            <person name="Allard M."/>
            <person name="Evans P."/>
            <person name="Brown E."/>
            <person name="Tallon L.J."/>
            <person name="Sadzewicz L."/>
            <person name="Sengamalay N."/>
            <person name="Ott S."/>
            <person name="Godinez A."/>
            <person name="Nagaraj S."/>
            <person name="Vyas G."/>
            <person name="Aluvathingal J."/>
            <person name="Nadendla S."/>
            <person name="Geyer C."/>
            <person name="Sichtig H."/>
        </authorList>
    </citation>
    <scope>NUCLEOTIDE SEQUENCE [LARGE SCALE GENOMIC DNA]</scope>
    <source>
        <strain evidence="3">ATCC 33809</strain>
    </source>
</reference>
<sequence>MHRSTHAWNSASLLRDPDGFHVIQAAAPVNTYANNVAIPEKVWSGNWNVRKRMRESASASDDDHQANAKSRKLVN</sequence>
<evidence type="ECO:0000313" key="2">
    <source>
        <dbReference type="EMBL" id="AMF95355.1"/>
    </source>
</evidence>
<dbReference type="Proteomes" id="UP000057088">
    <property type="component" value="Chromosome 2"/>
</dbReference>
<evidence type="ECO:0000256" key="1">
    <source>
        <dbReference type="SAM" id="MobiDB-lite"/>
    </source>
</evidence>
<feature type="region of interest" description="Disordered" evidence="1">
    <location>
        <begin position="53"/>
        <end position="75"/>
    </location>
</feature>
<evidence type="ECO:0000313" key="3">
    <source>
        <dbReference type="Proteomes" id="UP000057088"/>
    </source>
</evidence>
<protein>
    <submittedName>
        <fullName evidence="2">Uncharacterized protein</fullName>
    </submittedName>
</protein>
<proteinExistence type="predicted"/>
<accession>A0ABM5XQP8</accession>
<dbReference type="EMBL" id="CP014035">
    <property type="protein sequence ID" value="AMF95355.1"/>
    <property type="molecule type" value="Genomic_DNA"/>
</dbReference>
<name>A0ABM5XQP8_VIBFL</name>
<keyword evidence="3" id="KW-1185">Reference proteome</keyword>
<organism evidence="2 3">
    <name type="scientific">Vibrio fluvialis</name>
    <dbReference type="NCBI Taxonomy" id="676"/>
    <lineage>
        <taxon>Bacteria</taxon>
        <taxon>Pseudomonadati</taxon>
        <taxon>Pseudomonadota</taxon>
        <taxon>Gammaproteobacteria</taxon>
        <taxon>Vibrionales</taxon>
        <taxon>Vibrionaceae</taxon>
        <taxon>Vibrio</taxon>
    </lineage>
</organism>